<dbReference type="Proteomes" id="UP001153387">
    <property type="component" value="Unassembled WGS sequence"/>
</dbReference>
<dbReference type="EMBL" id="JAPDHZ010000002">
    <property type="protein sequence ID" value="MDG0790347.1"/>
    <property type="molecule type" value="Genomic_DNA"/>
</dbReference>
<dbReference type="InterPro" id="IPR015424">
    <property type="entry name" value="PyrdxlP-dep_Trfase"/>
</dbReference>
<comment type="caution">
    <text evidence="2">The sequence shown here is derived from an EMBL/GenBank/DDBJ whole genome shotgun (WGS) entry which is preliminary data.</text>
</comment>
<gene>
    <name evidence="2" type="ORF">OMP38_05405</name>
</gene>
<keyword evidence="2" id="KW-0808">Transferase</keyword>
<feature type="domain" description="Aminotransferase class I/classII large" evidence="1">
    <location>
        <begin position="62"/>
        <end position="178"/>
    </location>
</feature>
<keyword evidence="3" id="KW-1185">Reference proteome</keyword>
<evidence type="ECO:0000313" key="3">
    <source>
        <dbReference type="Proteomes" id="UP001153387"/>
    </source>
</evidence>
<protein>
    <submittedName>
        <fullName evidence="2">Aminotransferase class I/II-fold pyridoxal phosphate-dependent enzyme</fullName>
    </submittedName>
</protein>
<dbReference type="Gene3D" id="3.90.1150.10">
    <property type="entry name" value="Aspartate Aminotransferase, domain 1"/>
    <property type="match status" value="1"/>
</dbReference>
<dbReference type="CDD" id="cd00609">
    <property type="entry name" value="AAT_like"/>
    <property type="match status" value="1"/>
</dbReference>
<dbReference type="GO" id="GO:0008483">
    <property type="term" value="F:transaminase activity"/>
    <property type="evidence" value="ECO:0007669"/>
    <property type="project" value="UniProtKB-KW"/>
</dbReference>
<evidence type="ECO:0000259" key="1">
    <source>
        <dbReference type="Pfam" id="PF00155"/>
    </source>
</evidence>
<dbReference type="Gene3D" id="3.40.640.10">
    <property type="entry name" value="Type I PLP-dependent aspartate aminotransferase-like (Major domain)"/>
    <property type="match status" value="1"/>
</dbReference>
<dbReference type="PANTHER" id="PTHR46577:SF1">
    <property type="entry name" value="HTH-TYPE TRANSCRIPTIONAL REGULATORY PROTEIN GABR"/>
    <property type="match status" value="1"/>
</dbReference>
<dbReference type="Pfam" id="PF00155">
    <property type="entry name" value="Aminotran_1_2"/>
    <property type="match status" value="1"/>
</dbReference>
<dbReference type="InterPro" id="IPR004839">
    <property type="entry name" value="Aminotransferase_I/II_large"/>
</dbReference>
<organism evidence="2 3">
    <name type="scientific">Cohnella ginsengisoli</name>
    <dbReference type="NCBI Taxonomy" id="425004"/>
    <lineage>
        <taxon>Bacteria</taxon>
        <taxon>Bacillati</taxon>
        <taxon>Bacillota</taxon>
        <taxon>Bacilli</taxon>
        <taxon>Bacillales</taxon>
        <taxon>Paenibacillaceae</taxon>
        <taxon>Cohnella</taxon>
    </lineage>
</organism>
<reference evidence="2 3" key="1">
    <citation type="submission" date="2022-10" db="EMBL/GenBank/DDBJ databases">
        <title>Comparative genomic analysis of Cohnella hashimotonis sp. nov., isolated from the International Space Station.</title>
        <authorList>
            <person name="Simpson A."/>
            <person name="Venkateswaran K."/>
        </authorList>
    </citation>
    <scope>NUCLEOTIDE SEQUENCE [LARGE SCALE GENOMIC DNA]</scope>
    <source>
        <strain evidence="2 3">DSM 18997</strain>
    </source>
</reference>
<dbReference type="InterPro" id="IPR015422">
    <property type="entry name" value="PyrdxlP-dep_Trfase_small"/>
</dbReference>
<keyword evidence="2" id="KW-0032">Aminotransferase</keyword>
<proteinExistence type="predicted"/>
<dbReference type="PANTHER" id="PTHR46577">
    <property type="entry name" value="HTH-TYPE TRANSCRIPTIONAL REGULATORY PROTEIN GABR"/>
    <property type="match status" value="1"/>
</dbReference>
<dbReference type="SUPFAM" id="SSF53383">
    <property type="entry name" value="PLP-dependent transferases"/>
    <property type="match status" value="1"/>
</dbReference>
<name>A0A9X4KE45_9BACL</name>
<evidence type="ECO:0000313" key="2">
    <source>
        <dbReference type="EMBL" id="MDG0790347.1"/>
    </source>
</evidence>
<dbReference type="AlphaFoldDB" id="A0A9X4KE45"/>
<dbReference type="GO" id="GO:0030170">
    <property type="term" value="F:pyridoxal phosphate binding"/>
    <property type="evidence" value="ECO:0007669"/>
    <property type="project" value="InterPro"/>
</dbReference>
<dbReference type="RefSeq" id="WP_277564190.1">
    <property type="nucleotide sequence ID" value="NZ_JAPDHZ010000002.1"/>
</dbReference>
<accession>A0A9X4KE45</accession>
<dbReference type="InterPro" id="IPR051446">
    <property type="entry name" value="HTH_trans_reg/aminotransferase"/>
</dbReference>
<dbReference type="InterPro" id="IPR015421">
    <property type="entry name" value="PyrdxlP-dep_Trfase_major"/>
</dbReference>
<sequence length="373" mass="40689">MINWMGGWPAEGLLAEAEWQEKRQAPSVTAAEAIADRLRRLETEKRLASLVLSGQLGPYWRPADDSGQWLLTDDADEALRLATKALLQPGDAILVERPTSRTALQLFARAGAVAFEVSGSAEGMDPEALADAIAAFKPRAVYVSLTCSDPAGCRWSDERRTALLRLCAQAGVALVLDERQSLTCGWTTNLAEGEEAGPAAVIGGLPSGLVSGMRLGWLQWTGWGEKDAAFLPVPSARRPDREREALDDREALLRFWSESSPIPALETLRFIYRTRHASLAEQIARTGIPGLVCKQPEAGSHAWLKLPDGLEGEPLLKAAWLEGVLFQPGAGYYAAAADRSRLRLTPVHSDEREISEGVRRLRLTIESFMGRSI</sequence>